<evidence type="ECO:0000256" key="2">
    <source>
        <dbReference type="ARBA" id="ARBA00022692"/>
    </source>
</evidence>
<dbReference type="EMBL" id="JH817675">
    <property type="protein sequence ID" value="EKC20516.1"/>
    <property type="molecule type" value="Genomic_DNA"/>
</dbReference>
<dbReference type="Pfam" id="PF00059">
    <property type="entry name" value="Lectin_C"/>
    <property type="match status" value="1"/>
</dbReference>
<feature type="disulfide bond" evidence="6">
    <location>
        <begin position="163"/>
        <end position="181"/>
    </location>
</feature>
<gene>
    <name evidence="10" type="ORF">CGI_10005862</name>
</gene>
<dbReference type="InterPro" id="IPR000832">
    <property type="entry name" value="GPCR_2_secretin-like"/>
</dbReference>
<evidence type="ECO:0000256" key="1">
    <source>
        <dbReference type="ARBA" id="ARBA00004141"/>
    </source>
</evidence>
<dbReference type="InParanoid" id="K1QG45"/>
<dbReference type="GO" id="GO:0005886">
    <property type="term" value="C:plasma membrane"/>
    <property type="evidence" value="ECO:0007669"/>
    <property type="project" value="TreeGrafter"/>
</dbReference>
<dbReference type="PROSITE" id="PS01209">
    <property type="entry name" value="LDLRA_1"/>
    <property type="match status" value="1"/>
</dbReference>
<dbReference type="AlphaFoldDB" id="K1QG45"/>
<dbReference type="SMART" id="SM00034">
    <property type="entry name" value="CLECT"/>
    <property type="match status" value="1"/>
</dbReference>
<dbReference type="PANTHER" id="PTHR12011">
    <property type="entry name" value="ADHESION G-PROTEIN COUPLED RECEPTOR"/>
    <property type="match status" value="1"/>
</dbReference>
<name>K1QG45_MAGGI</name>
<dbReference type="Gene3D" id="2.60.220.50">
    <property type="match status" value="1"/>
</dbReference>
<dbReference type="SUPFAM" id="SSF56436">
    <property type="entry name" value="C-type lectin-like"/>
    <property type="match status" value="1"/>
</dbReference>
<dbReference type="HOGENOM" id="CLU_336584_0_0_1"/>
<feature type="compositionally biased region" description="Basic and acidic residues" evidence="7">
    <location>
        <begin position="789"/>
        <end position="805"/>
    </location>
</feature>
<reference evidence="10" key="1">
    <citation type="journal article" date="2012" name="Nature">
        <title>The oyster genome reveals stress adaptation and complexity of shell formation.</title>
        <authorList>
            <person name="Zhang G."/>
            <person name="Fang X."/>
            <person name="Guo X."/>
            <person name="Li L."/>
            <person name="Luo R."/>
            <person name="Xu F."/>
            <person name="Yang P."/>
            <person name="Zhang L."/>
            <person name="Wang X."/>
            <person name="Qi H."/>
            <person name="Xiong Z."/>
            <person name="Que H."/>
            <person name="Xie Y."/>
            <person name="Holland P.W."/>
            <person name="Paps J."/>
            <person name="Zhu Y."/>
            <person name="Wu F."/>
            <person name="Chen Y."/>
            <person name="Wang J."/>
            <person name="Peng C."/>
            <person name="Meng J."/>
            <person name="Yang L."/>
            <person name="Liu J."/>
            <person name="Wen B."/>
            <person name="Zhang N."/>
            <person name="Huang Z."/>
            <person name="Zhu Q."/>
            <person name="Feng Y."/>
            <person name="Mount A."/>
            <person name="Hedgecock D."/>
            <person name="Xu Z."/>
            <person name="Liu Y."/>
            <person name="Domazet-Loso T."/>
            <person name="Du Y."/>
            <person name="Sun X."/>
            <person name="Zhang S."/>
            <person name="Liu B."/>
            <person name="Cheng P."/>
            <person name="Jiang X."/>
            <person name="Li J."/>
            <person name="Fan D."/>
            <person name="Wang W."/>
            <person name="Fu W."/>
            <person name="Wang T."/>
            <person name="Wang B."/>
            <person name="Zhang J."/>
            <person name="Peng Z."/>
            <person name="Li Y."/>
            <person name="Li N."/>
            <person name="Wang J."/>
            <person name="Chen M."/>
            <person name="He Y."/>
            <person name="Tan F."/>
            <person name="Song X."/>
            <person name="Zheng Q."/>
            <person name="Huang R."/>
            <person name="Yang H."/>
            <person name="Du X."/>
            <person name="Chen L."/>
            <person name="Yang M."/>
            <person name="Gaffney P.M."/>
            <person name="Wang S."/>
            <person name="Luo L."/>
            <person name="She Z."/>
            <person name="Ming Y."/>
            <person name="Huang W."/>
            <person name="Zhang S."/>
            <person name="Huang B."/>
            <person name="Zhang Y."/>
            <person name="Qu T."/>
            <person name="Ni P."/>
            <person name="Miao G."/>
            <person name="Wang J."/>
            <person name="Wang Q."/>
            <person name="Steinberg C.E."/>
            <person name="Wang H."/>
            <person name="Li N."/>
            <person name="Qian L."/>
            <person name="Zhang G."/>
            <person name="Li Y."/>
            <person name="Yang H."/>
            <person name="Liu X."/>
            <person name="Wang J."/>
            <person name="Yin Y."/>
            <person name="Wang J."/>
        </authorList>
    </citation>
    <scope>NUCLEOTIDE SEQUENCE [LARGE SCALE GENOMIC DNA]</scope>
    <source>
        <strain evidence="10">05x7-T-G4-1.051#20</strain>
    </source>
</reference>
<dbReference type="CDD" id="cd00037">
    <property type="entry name" value="CLECT"/>
    <property type="match status" value="1"/>
</dbReference>
<dbReference type="SMART" id="SM00192">
    <property type="entry name" value="LDLa"/>
    <property type="match status" value="1"/>
</dbReference>
<keyword evidence="4 8" id="KW-0472">Membrane</keyword>
<proteinExistence type="predicted"/>
<keyword evidence="5 6" id="KW-1015">Disulfide bond</keyword>
<evidence type="ECO:0000256" key="6">
    <source>
        <dbReference type="PROSITE-ProRule" id="PRU00124"/>
    </source>
</evidence>
<comment type="subcellular location">
    <subcellularLocation>
        <location evidence="1">Membrane</location>
        <topology evidence="1">Multi-pass membrane protein</topology>
    </subcellularLocation>
</comment>
<dbReference type="SMART" id="SM00303">
    <property type="entry name" value="GPS"/>
    <property type="match status" value="1"/>
</dbReference>
<dbReference type="PANTHER" id="PTHR12011:SF471">
    <property type="entry name" value="G-PROTEIN COUPLED RECEPTORS FAMILY 2 PROFILE 2 DOMAIN-CONTAINING PROTEIN"/>
    <property type="match status" value="1"/>
</dbReference>
<evidence type="ECO:0000256" key="5">
    <source>
        <dbReference type="ARBA" id="ARBA00023157"/>
    </source>
</evidence>
<protein>
    <submittedName>
        <fullName evidence="10">Latrophilin-3</fullName>
    </submittedName>
</protein>
<dbReference type="InterPro" id="IPR002172">
    <property type="entry name" value="LDrepeatLR_classA_rpt"/>
</dbReference>
<accession>K1QG45</accession>
<evidence type="ECO:0000259" key="9">
    <source>
        <dbReference type="PROSITE" id="PS50041"/>
    </source>
</evidence>
<feature type="domain" description="C-type lectin" evidence="9">
    <location>
        <begin position="63"/>
        <end position="176"/>
    </location>
</feature>
<dbReference type="Gene3D" id="1.20.1070.10">
    <property type="entry name" value="Rhodopsin 7-helix transmembrane proteins"/>
    <property type="match status" value="1"/>
</dbReference>
<comment type="caution">
    <text evidence="6">Lacks conserved residue(s) required for the propagation of feature annotation.</text>
</comment>
<evidence type="ECO:0000256" key="8">
    <source>
        <dbReference type="SAM" id="Phobius"/>
    </source>
</evidence>
<dbReference type="InterPro" id="IPR000203">
    <property type="entry name" value="GPS"/>
</dbReference>
<dbReference type="GO" id="GO:0007189">
    <property type="term" value="P:adenylate cyclase-activating G protein-coupled receptor signaling pathway"/>
    <property type="evidence" value="ECO:0007669"/>
    <property type="project" value="TreeGrafter"/>
</dbReference>
<dbReference type="PROSITE" id="PS50041">
    <property type="entry name" value="C_TYPE_LECTIN_2"/>
    <property type="match status" value="1"/>
</dbReference>
<dbReference type="Gene3D" id="3.10.100.10">
    <property type="entry name" value="Mannose-Binding Protein A, subunit A"/>
    <property type="match status" value="1"/>
</dbReference>
<keyword evidence="3 8" id="KW-1133">Transmembrane helix</keyword>
<dbReference type="GO" id="GO:0004930">
    <property type="term" value="F:G protein-coupled receptor activity"/>
    <property type="evidence" value="ECO:0007669"/>
    <property type="project" value="InterPro"/>
</dbReference>
<dbReference type="InterPro" id="IPR023415">
    <property type="entry name" value="LDLR_class-A_CS"/>
</dbReference>
<evidence type="ECO:0000256" key="7">
    <source>
        <dbReference type="SAM" id="MobiDB-lite"/>
    </source>
</evidence>
<feature type="transmembrane region" description="Helical" evidence="8">
    <location>
        <begin position="488"/>
        <end position="510"/>
    </location>
</feature>
<dbReference type="SUPFAM" id="SSF57424">
    <property type="entry name" value="LDL receptor-like module"/>
    <property type="match status" value="1"/>
</dbReference>
<dbReference type="PROSITE" id="PS50068">
    <property type="entry name" value="LDLRA_2"/>
    <property type="match status" value="1"/>
</dbReference>
<keyword evidence="2 8" id="KW-0812">Transmembrane</keyword>
<dbReference type="InterPro" id="IPR046338">
    <property type="entry name" value="GAIN_dom_sf"/>
</dbReference>
<dbReference type="InterPro" id="IPR001304">
    <property type="entry name" value="C-type_lectin-like"/>
</dbReference>
<dbReference type="InterPro" id="IPR016187">
    <property type="entry name" value="CTDL_fold"/>
</dbReference>
<sequence>MGEVGENGYTEKDGSYHPQRNSYHDVFWKYVKECNDCQNKFSSEIGSANDNAKRACFQGWNFYKDRCFRAFREARPWEESRDQCRLFPHGDLASFTSADDQHAVQSEVIRDTSESYWIGLHSNGSSWIWTTGEDITAFSSFPDGAQPQIGSGSCASREGEYGCNSLFCISRTLLCDGHPDCPNGSDETPSLCDKYTTSAYAPETVTQEAIFDFTSSFGNSTCLAPMDETKHAILQCQRVVVGVARKQCYRDIAGLLDGRLGIVEEVVGALHPQERVKVYLDIYDALLSIEAGSDHFVMLRIERNVWKTESNSSLVGDYSMQFLNDHMGKPRTINGNDGTKERGIECGYLDQQTRLWAYDGCFVLHTSPLNTTCFCNHTTNFAILMQVKEFEISSSHSMALNIVTYIGCTVSLITQLLAISVFSCLPSLNSERTCVHRNLCCAITAAQLLFLTGIKAVQIKVNMVILWLVVRIVINLERCDEYRQIRSGVKSAIFLLPLLGLTWIFGLLAVNKDTVIFQYIFAFLNSLQVRQAVKRMRERRVLSKQEFFNASETQNQSGGACSLKNEQMLGKPNGDDLRNVYPPLHMTSSTCISSNGNALLDNLKLEDVTRENDLDQVPRKREHPMRNGQPRRVLIVKIMTKRKKTVKLTQSRLPVATLCNMVSFQQSFATCVGILTILSFCQCSQYSYADELLQKNENSKLGVKKLAALLANELLSEDKDITQKDKRVFCNGFFGCSNGKKRSNSMNLNPLDYPVDAPEPETKTDFRKRLFCNTGGCFGRRKRSTSQTLERRLNNRGSKDTKNEEKFPMEINRRLNPRRNDVIFVRHRMFQYFQDTSVINNKKNKLD</sequence>
<dbReference type="Pfam" id="PF01825">
    <property type="entry name" value="GPS"/>
    <property type="match status" value="1"/>
</dbReference>
<evidence type="ECO:0000256" key="3">
    <source>
        <dbReference type="ARBA" id="ARBA00022989"/>
    </source>
</evidence>
<dbReference type="InterPro" id="IPR036055">
    <property type="entry name" value="LDL_receptor-like_sf"/>
</dbReference>
<organism evidence="10">
    <name type="scientific">Magallana gigas</name>
    <name type="common">Pacific oyster</name>
    <name type="synonym">Crassostrea gigas</name>
    <dbReference type="NCBI Taxonomy" id="29159"/>
    <lineage>
        <taxon>Eukaryota</taxon>
        <taxon>Metazoa</taxon>
        <taxon>Spiralia</taxon>
        <taxon>Lophotrochozoa</taxon>
        <taxon>Mollusca</taxon>
        <taxon>Bivalvia</taxon>
        <taxon>Autobranchia</taxon>
        <taxon>Pteriomorphia</taxon>
        <taxon>Ostreida</taxon>
        <taxon>Ostreoidea</taxon>
        <taxon>Ostreidae</taxon>
        <taxon>Magallana</taxon>
    </lineage>
</organism>
<evidence type="ECO:0000313" key="10">
    <source>
        <dbReference type="EMBL" id="EKC20516.1"/>
    </source>
</evidence>
<dbReference type="Pfam" id="PF00002">
    <property type="entry name" value="7tm_2"/>
    <property type="match status" value="1"/>
</dbReference>
<evidence type="ECO:0000256" key="4">
    <source>
        <dbReference type="ARBA" id="ARBA00023136"/>
    </source>
</evidence>
<feature type="region of interest" description="Disordered" evidence="7">
    <location>
        <begin position="781"/>
        <end position="805"/>
    </location>
</feature>
<dbReference type="CDD" id="cd00112">
    <property type="entry name" value="LDLa"/>
    <property type="match status" value="1"/>
</dbReference>
<dbReference type="Gene3D" id="4.10.1220.10">
    <property type="entry name" value="EGF-type module"/>
    <property type="match status" value="1"/>
</dbReference>
<feature type="transmembrane region" description="Helical" evidence="8">
    <location>
        <begin position="457"/>
        <end position="476"/>
    </location>
</feature>
<dbReference type="InterPro" id="IPR016186">
    <property type="entry name" value="C-type_lectin-like/link_sf"/>
</dbReference>